<keyword evidence="2" id="KW-1185">Reference proteome</keyword>
<dbReference type="OrthoDB" id="1086219at2"/>
<sequence>MNKKTAVIVLMLICFFGYLSFGQSNSNPVKGLLRGIVKDKESKSAVSAATVTIYLQKDSAILTYLFTKANGSFKLEGLPLDSTLTLSLSHVNYTTFYKKIRFSSKVPEIELGELFLLKRENNLEEVKIVAQRPPMVMRGDTLEINAEAFKTKENAVVEDMLRKVPGIVVWGDGKITVNGKAVSRLLVEGKPFFGSDPVIAMRNLPKDIIDKVQVYNDQSHTDSEIRTPTVTMNIALKEGKKKGLFGKIGAGIGTEGRYEGNVALNAFTPKSQLSLMAATNNTNKETYSIDDMLRLSVYKPGGSDNSKYQSDFYKQGLNKFSAWGFNYDLDVNKAVTSKSRYFGFRSNNETLKDVNEVVSLTDDVLKRNNVENGSNYRYKHSLRSSIGVNKKFKSFFFAPEYEESNSGNKNENKSNTLNGTGSLLSEYNTKNDFSDHNKRLKLYADFRSSIDTKLYQDFYLKYEFENNRYHNENTYSTMLREFSSNGSPKNSTDFNRRSLFDQTGISQSLYGEVNVSQFLRIARKIQTKLINNASQFRQSNDHLVYNLDAQSGAYTSLNSYLSNQSTYQILTERPGIKFNGNFGKNIAQRSDERLSFEVLMEMQVIGQRNKSEKSFQNISRTYHTALPSANLTYAIQKAGKYERSFSLGYYTSAEIPGIENLAPLVDSAQQVYMKIGNRGLKQQYQQSVRLNFSNNRPGKGMFKLDIEAGAFKDGFTDSSFYDHQGRRVGYTMNLDGRKYINFSGQYMRSFKMFSAPLSILLMPYANFSENPYYLNGLLSKSDNANYRVLGKINYVLSESMQLDLDAGTSWYTNRIKSESGTQKLSFNYRSIGSDFHLSWPKRVTLVNQMHYNINESTGAKSVQNLIWNINLYYRMLKKEQLELKFSANDLLRQRTNVISYVDNNTISLGTVNNLQQFFMFSVAFYPRQFGSK</sequence>
<dbReference type="AlphaFoldDB" id="A0A1M5C113"/>
<reference evidence="2" key="1">
    <citation type="submission" date="2016-11" db="EMBL/GenBank/DDBJ databases">
        <authorList>
            <person name="Varghese N."/>
            <person name="Submissions S."/>
        </authorList>
    </citation>
    <scope>NUCLEOTIDE SEQUENCE [LARGE SCALE GENOMIC DNA]</scope>
    <source>
        <strain evidence="2">DSM 16990</strain>
    </source>
</reference>
<gene>
    <name evidence="1" type="ORF">SAMN04488522_1021448</name>
</gene>
<dbReference type="Gene3D" id="2.60.40.1120">
    <property type="entry name" value="Carboxypeptidase-like, regulatory domain"/>
    <property type="match status" value="1"/>
</dbReference>
<evidence type="ECO:0008006" key="3">
    <source>
        <dbReference type="Google" id="ProtNLM"/>
    </source>
</evidence>
<dbReference type="STRING" id="288992.SAMN04488522_1021448"/>
<organism evidence="1 2">
    <name type="scientific">Pedobacter caeni</name>
    <dbReference type="NCBI Taxonomy" id="288992"/>
    <lineage>
        <taxon>Bacteria</taxon>
        <taxon>Pseudomonadati</taxon>
        <taxon>Bacteroidota</taxon>
        <taxon>Sphingobacteriia</taxon>
        <taxon>Sphingobacteriales</taxon>
        <taxon>Sphingobacteriaceae</taxon>
        <taxon>Pedobacter</taxon>
    </lineage>
</organism>
<dbReference type="EMBL" id="FQUQ01000002">
    <property type="protein sequence ID" value="SHF48429.1"/>
    <property type="molecule type" value="Genomic_DNA"/>
</dbReference>
<name>A0A1M5C113_9SPHI</name>
<dbReference type="SUPFAM" id="SSF56935">
    <property type="entry name" value="Porins"/>
    <property type="match status" value="1"/>
</dbReference>
<dbReference type="RefSeq" id="WP_073231703.1">
    <property type="nucleotide sequence ID" value="NZ_FQUQ01000002.1"/>
</dbReference>
<dbReference type="InterPro" id="IPR008969">
    <property type="entry name" value="CarboxyPept-like_regulatory"/>
</dbReference>
<evidence type="ECO:0000313" key="1">
    <source>
        <dbReference type="EMBL" id="SHF48429.1"/>
    </source>
</evidence>
<proteinExistence type="predicted"/>
<protein>
    <recommendedName>
        <fullName evidence="3">Outer membrane receptor proteins, mostly Fe transport</fullName>
    </recommendedName>
</protein>
<accession>A0A1M5C113</accession>
<dbReference type="SUPFAM" id="SSF49464">
    <property type="entry name" value="Carboxypeptidase regulatory domain-like"/>
    <property type="match status" value="1"/>
</dbReference>
<evidence type="ECO:0000313" key="2">
    <source>
        <dbReference type="Proteomes" id="UP000184287"/>
    </source>
</evidence>
<dbReference type="Proteomes" id="UP000184287">
    <property type="component" value="Unassembled WGS sequence"/>
</dbReference>